<feature type="domain" description="CusB-like beta-barrel" evidence="2">
    <location>
        <begin position="228"/>
        <end position="299"/>
    </location>
</feature>
<dbReference type="PANTHER" id="PTHR30469">
    <property type="entry name" value="MULTIDRUG RESISTANCE PROTEIN MDTA"/>
    <property type="match status" value="1"/>
</dbReference>
<evidence type="ECO:0000259" key="2">
    <source>
        <dbReference type="Pfam" id="PF25954"/>
    </source>
</evidence>
<dbReference type="Gene3D" id="2.40.50.100">
    <property type="match status" value="1"/>
</dbReference>
<dbReference type="Proteomes" id="UP000319949">
    <property type="component" value="Unassembled WGS sequence"/>
</dbReference>
<organism evidence="4 5">
    <name type="scientific">Bradyrhizobium stylosanthis</name>
    <dbReference type="NCBI Taxonomy" id="1803665"/>
    <lineage>
        <taxon>Bacteria</taxon>
        <taxon>Pseudomonadati</taxon>
        <taxon>Pseudomonadota</taxon>
        <taxon>Alphaproteobacteria</taxon>
        <taxon>Hyphomicrobiales</taxon>
        <taxon>Nitrobacteraceae</taxon>
        <taxon>Bradyrhizobium</taxon>
    </lineage>
</organism>
<dbReference type="SUPFAM" id="SSF111369">
    <property type="entry name" value="HlyD-like secretion proteins"/>
    <property type="match status" value="1"/>
</dbReference>
<dbReference type="AlphaFoldDB" id="A0A560DPW1"/>
<dbReference type="GO" id="GO:1990281">
    <property type="term" value="C:efflux pump complex"/>
    <property type="evidence" value="ECO:0007669"/>
    <property type="project" value="TreeGrafter"/>
</dbReference>
<keyword evidence="5" id="KW-1185">Reference proteome</keyword>
<sequence>MKRIQASERTPGRRARPLDFGASLAVSGVRCRGLAVLALAILAGAGCANAQERKAQGQFDCLIQPKMVLKLGTSVPGLLSEMLVDRGDIIKKGDVVARLESGVEQAAVSLAKARAENEATVRSSVAKLEFQRRKDERSKLLRRNDSVSAAVADEAETSARVAEQDVEEAKVNLAIAGLELARANEVLKLRTIRSPIDGVVVERKLGPGEYAFDQAHLLTVSQINPLLVEVYVPLGQFGKIRVGASAEVYPEDPVGGRYDALVTVVDQVFDAASGTIGVRLELPNPNYALPAGLKCRVRFPGIG</sequence>
<accession>A0A560DPW1</accession>
<name>A0A560DPW1_9BRAD</name>
<proteinExistence type="inferred from homology"/>
<dbReference type="STRING" id="1803665.GCA_001641335_08024"/>
<dbReference type="InterPro" id="IPR058647">
    <property type="entry name" value="BSH_CzcB-like"/>
</dbReference>
<dbReference type="EMBL" id="VITK01000004">
    <property type="protein sequence ID" value="TWA99157.1"/>
    <property type="molecule type" value="Genomic_DNA"/>
</dbReference>
<dbReference type="InterPro" id="IPR006143">
    <property type="entry name" value="RND_pump_MFP"/>
</dbReference>
<evidence type="ECO:0000313" key="5">
    <source>
        <dbReference type="Proteomes" id="UP000319949"/>
    </source>
</evidence>
<evidence type="ECO:0000259" key="3">
    <source>
        <dbReference type="Pfam" id="PF25973"/>
    </source>
</evidence>
<protein>
    <submittedName>
        <fullName evidence="4">RND family efflux transporter MFP subunit</fullName>
    </submittedName>
</protein>
<gene>
    <name evidence="4" type="ORF">FBZ96_104125</name>
</gene>
<dbReference type="PANTHER" id="PTHR30469:SF15">
    <property type="entry name" value="HLYD FAMILY OF SECRETION PROTEINS"/>
    <property type="match status" value="1"/>
</dbReference>
<dbReference type="Gene3D" id="1.10.287.470">
    <property type="entry name" value="Helix hairpin bin"/>
    <property type="match status" value="1"/>
</dbReference>
<dbReference type="Pfam" id="PF25954">
    <property type="entry name" value="Beta-barrel_RND_2"/>
    <property type="match status" value="1"/>
</dbReference>
<dbReference type="Gene3D" id="2.40.30.170">
    <property type="match status" value="1"/>
</dbReference>
<feature type="domain" description="CzcB-like barrel-sandwich hybrid" evidence="3">
    <location>
        <begin position="74"/>
        <end position="221"/>
    </location>
</feature>
<evidence type="ECO:0000256" key="1">
    <source>
        <dbReference type="ARBA" id="ARBA00009477"/>
    </source>
</evidence>
<dbReference type="Pfam" id="PF25973">
    <property type="entry name" value="BSH_CzcB"/>
    <property type="match status" value="1"/>
</dbReference>
<dbReference type="GO" id="GO:0015562">
    <property type="term" value="F:efflux transmembrane transporter activity"/>
    <property type="evidence" value="ECO:0007669"/>
    <property type="project" value="TreeGrafter"/>
</dbReference>
<dbReference type="RefSeq" id="WP_145662757.1">
    <property type="nucleotide sequence ID" value="NZ_VITK01000004.1"/>
</dbReference>
<comment type="similarity">
    <text evidence="1">Belongs to the membrane fusion protein (MFP) (TC 8.A.1) family.</text>
</comment>
<evidence type="ECO:0000313" key="4">
    <source>
        <dbReference type="EMBL" id="TWA99157.1"/>
    </source>
</evidence>
<dbReference type="NCBIfam" id="TIGR01730">
    <property type="entry name" value="RND_mfp"/>
    <property type="match status" value="1"/>
</dbReference>
<reference evidence="4 5" key="1">
    <citation type="submission" date="2019-06" db="EMBL/GenBank/DDBJ databases">
        <title>Genomic Encyclopedia of Type Strains, Phase IV (KMG-V): Genome sequencing to study the core and pangenomes of soil and plant-associated prokaryotes.</title>
        <authorList>
            <person name="Whitman W."/>
        </authorList>
    </citation>
    <scope>NUCLEOTIDE SEQUENCE [LARGE SCALE GENOMIC DNA]</scope>
    <source>
        <strain evidence="4 5">BR 510</strain>
    </source>
</reference>
<comment type="caution">
    <text evidence="4">The sequence shown here is derived from an EMBL/GenBank/DDBJ whole genome shotgun (WGS) entry which is preliminary data.</text>
</comment>
<dbReference type="OrthoDB" id="9791520at2"/>
<dbReference type="InterPro" id="IPR058792">
    <property type="entry name" value="Beta-barrel_RND_2"/>
</dbReference>